<organism evidence="2 3">
    <name type="scientific">Mycena maculata</name>
    <dbReference type="NCBI Taxonomy" id="230809"/>
    <lineage>
        <taxon>Eukaryota</taxon>
        <taxon>Fungi</taxon>
        <taxon>Dikarya</taxon>
        <taxon>Basidiomycota</taxon>
        <taxon>Agaricomycotina</taxon>
        <taxon>Agaricomycetes</taxon>
        <taxon>Agaricomycetidae</taxon>
        <taxon>Agaricales</taxon>
        <taxon>Marasmiineae</taxon>
        <taxon>Mycenaceae</taxon>
        <taxon>Mycena</taxon>
    </lineage>
</organism>
<dbReference type="EMBL" id="JARJLG010000064">
    <property type="protein sequence ID" value="KAJ7755294.1"/>
    <property type="molecule type" value="Genomic_DNA"/>
</dbReference>
<gene>
    <name evidence="2" type="ORF">DFH07DRAFT_773408</name>
</gene>
<sequence>MLVKGQSNAELILPRKPPPSWSEVCKESPTFGDGEVELEIPNTGDNDCLRLKEDKQAGLRQLSEGNAQEALALMATVGMARATSTAAQARNTRARVPNVHQDIPDGSQEGARPQATGRQLSSATLQSLCRRPCLTPQSLLGAHPQRHKFLEAQYRKWKVQMPALSYGASGESSCTLRSVSGVDGERVKAPRTFWCNVRIMGCAIIPETARRR</sequence>
<accession>A0AAD7J287</accession>
<feature type="region of interest" description="Disordered" evidence="1">
    <location>
        <begin position="99"/>
        <end position="121"/>
    </location>
</feature>
<proteinExistence type="predicted"/>
<evidence type="ECO:0000313" key="2">
    <source>
        <dbReference type="EMBL" id="KAJ7755294.1"/>
    </source>
</evidence>
<protein>
    <submittedName>
        <fullName evidence="2">Uncharacterized protein</fullName>
    </submittedName>
</protein>
<evidence type="ECO:0000313" key="3">
    <source>
        <dbReference type="Proteomes" id="UP001215280"/>
    </source>
</evidence>
<name>A0AAD7J287_9AGAR</name>
<reference evidence="2" key="1">
    <citation type="submission" date="2023-03" db="EMBL/GenBank/DDBJ databases">
        <title>Massive genome expansion in bonnet fungi (Mycena s.s.) driven by repeated elements and novel gene families across ecological guilds.</title>
        <authorList>
            <consortium name="Lawrence Berkeley National Laboratory"/>
            <person name="Harder C.B."/>
            <person name="Miyauchi S."/>
            <person name="Viragh M."/>
            <person name="Kuo A."/>
            <person name="Thoen E."/>
            <person name="Andreopoulos B."/>
            <person name="Lu D."/>
            <person name="Skrede I."/>
            <person name="Drula E."/>
            <person name="Henrissat B."/>
            <person name="Morin E."/>
            <person name="Kohler A."/>
            <person name="Barry K."/>
            <person name="LaButti K."/>
            <person name="Morin E."/>
            <person name="Salamov A."/>
            <person name="Lipzen A."/>
            <person name="Mereny Z."/>
            <person name="Hegedus B."/>
            <person name="Baldrian P."/>
            <person name="Stursova M."/>
            <person name="Weitz H."/>
            <person name="Taylor A."/>
            <person name="Grigoriev I.V."/>
            <person name="Nagy L.G."/>
            <person name="Martin F."/>
            <person name="Kauserud H."/>
        </authorList>
    </citation>
    <scope>NUCLEOTIDE SEQUENCE</scope>
    <source>
        <strain evidence="2">CBHHK188m</strain>
    </source>
</reference>
<dbReference type="Proteomes" id="UP001215280">
    <property type="component" value="Unassembled WGS sequence"/>
</dbReference>
<keyword evidence="3" id="KW-1185">Reference proteome</keyword>
<evidence type="ECO:0000256" key="1">
    <source>
        <dbReference type="SAM" id="MobiDB-lite"/>
    </source>
</evidence>
<dbReference type="AlphaFoldDB" id="A0AAD7J287"/>
<comment type="caution">
    <text evidence="2">The sequence shown here is derived from an EMBL/GenBank/DDBJ whole genome shotgun (WGS) entry which is preliminary data.</text>
</comment>